<organism evidence="1 2">
    <name type="scientific">Uncinocarpus reesii (strain UAMH 1704)</name>
    <dbReference type="NCBI Taxonomy" id="336963"/>
    <lineage>
        <taxon>Eukaryota</taxon>
        <taxon>Fungi</taxon>
        <taxon>Dikarya</taxon>
        <taxon>Ascomycota</taxon>
        <taxon>Pezizomycotina</taxon>
        <taxon>Eurotiomycetes</taxon>
        <taxon>Eurotiomycetidae</taxon>
        <taxon>Onygenales</taxon>
        <taxon>Onygenaceae</taxon>
        <taxon>Uncinocarpus</taxon>
    </lineage>
</organism>
<sequence>MDGELQKRMEKAVGRTLGGFSRSYLRRKRLTLAPEGAPLYFIVRLHPAARPPTAIGYQNRLAVASLSHFVYEPFYLSRGSTTGQKHHSGARLLGVLILPCGHAGQPCVRPRRPRNNRRNAAYISRASTTIPCMEPCCQDAQRPSSSTNNPCAFELPLTEGLTPSGGRNVVLRSAKRLVTRDAWVGLEASKKPINTPNPLLTEEQFSTEFFSKPSILSPIKSSSLPNEATIVLPYSDLLESTNLDDMAIAQSSSSFKTTSCLSSTPFLQGVSTEQLATRPTCSHSSKALSTVRSWLALTTPTGPDFSENRTFFEGHGMKMREQEDMVRKISVDRGVHGKQEILGVFFREKAGLSDVP</sequence>
<dbReference type="VEuPathDB" id="FungiDB:UREG_07570"/>
<protein>
    <submittedName>
        <fullName evidence="1">Uncharacterized protein</fullName>
    </submittedName>
</protein>
<gene>
    <name evidence="1" type="ORF">UREG_07570</name>
</gene>
<keyword evidence="2" id="KW-1185">Reference proteome</keyword>
<accession>C4JZG9</accession>
<dbReference type="RefSeq" id="XP_002582797.1">
    <property type="nucleotide sequence ID" value="XM_002582751.1"/>
</dbReference>
<dbReference type="InParanoid" id="C4JZG9"/>
<dbReference type="KEGG" id="ure:UREG_07570"/>
<evidence type="ECO:0000313" key="2">
    <source>
        <dbReference type="Proteomes" id="UP000002058"/>
    </source>
</evidence>
<dbReference type="Proteomes" id="UP000002058">
    <property type="component" value="Unassembled WGS sequence"/>
</dbReference>
<name>C4JZG9_UNCRE</name>
<dbReference type="HOGENOM" id="CLU_778892_0_0_1"/>
<evidence type="ECO:0000313" key="1">
    <source>
        <dbReference type="EMBL" id="EEP82705.1"/>
    </source>
</evidence>
<dbReference type="GeneID" id="8443940"/>
<dbReference type="AlphaFoldDB" id="C4JZG9"/>
<dbReference type="EMBL" id="CH476619">
    <property type="protein sequence ID" value="EEP82705.1"/>
    <property type="molecule type" value="Genomic_DNA"/>
</dbReference>
<proteinExistence type="predicted"/>
<reference evidence="2" key="1">
    <citation type="journal article" date="2009" name="Genome Res.">
        <title>Comparative genomic analyses of the human fungal pathogens Coccidioides and their relatives.</title>
        <authorList>
            <person name="Sharpton T.J."/>
            <person name="Stajich J.E."/>
            <person name="Rounsley S.D."/>
            <person name="Gardner M.J."/>
            <person name="Wortman J.R."/>
            <person name="Jordar V.S."/>
            <person name="Maiti R."/>
            <person name="Kodira C.D."/>
            <person name="Neafsey D.E."/>
            <person name="Zeng Q."/>
            <person name="Hung C.-Y."/>
            <person name="McMahan C."/>
            <person name="Muszewska A."/>
            <person name="Grynberg M."/>
            <person name="Mandel M.A."/>
            <person name="Kellner E.M."/>
            <person name="Barker B.M."/>
            <person name="Galgiani J.N."/>
            <person name="Orbach M.J."/>
            <person name="Kirkland T.N."/>
            <person name="Cole G.T."/>
            <person name="Henn M.R."/>
            <person name="Birren B.W."/>
            <person name="Taylor J.W."/>
        </authorList>
    </citation>
    <scope>NUCLEOTIDE SEQUENCE [LARGE SCALE GENOMIC DNA]</scope>
    <source>
        <strain evidence="2">UAMH 1704</strain>
    </source>
</reference>